<organism evidence="1 2">
    <name type="scientific">Caerostris extrusa</name>
    <name type="common">Bark spider</name>
    <name type="synonym">Caerostris bankana</name>
    <dbReference type="NCBI Taxonomy" id="172846"/>
    <lineage>
        <taxon>Eukaryota</taxon>
        <taxon>Metazoa</taxon>
        <taxon>Ecdysozoa</taxon>
        <taxon>Arthropoda</taxon>
        <taxon>Chelicerata</taxon>
        <taxon>Arachnida</taxon>
        <taxon>Araneae</taxon>
        <taxon>Araneomorphae</taxon>
        <taxon>Entelegynae</taxon>
        <taxon>Araneoidea</taxon>
        <taxon>Araneidae</taxon>
        <taxon>Caerostris</taxon>
    </lineage>
</organism>
<keyword evidence="2" id="KW-1185">Reference proteome</keyword>
<dbReference type="AlphaFoldDB" id="A0AAV4NQ95"/>
<proteinExistence type="predicted"/>
<comment type="caution">
    <text evidence="1">The sequence shown here is derived from an EMBL/GenBank/DDBJ whole genome shotgun (WGS) entry which is preliminary data.</text>
</comment>
<evidence type="ECO:0000313" key="2">
    <source>
        <dbReference type="Proteomes" id="UP001054945"/>
    </source>
</evidence>
<name>A0AAV4NQ95_CAEEX</name>
<dbReference type="Proteomes" id="UP001054945">
    <property type="component" value="Unassembled WGS sequence"/>
</dbReference>
<accession>A0AAV4NQ95</accession>
<protein>
    <submittedName>
        <fullName evidence="1">Uncharacterized protein</fullName>
    </submittedName>
</protein>
<dbReference type="EMBL" id="BPLR01021154">
    <property type="protein sequence ID" value="GIX86584.1"/>
    <property type="molecule type" value="Genomic_DNA"/>
</dbReference>
<evidence type="ECO:0000313" key="1">
    <source>
        <dbReference type="EMBL" id="GIX86584.1"/>
    </source>
</evidence>
<gene>
    <name evidence="1" type="ORF">CEXT_763961</name>
</gene>
<reference evidence="1 2" key="1">
    <citation type="submission" date="2021-06" db="EMBL/GenBank/DDBJ databases">
        <title>Caerostris extrusa draft genome.</title>
        <authorList>
            <person name="Kono N."/>
            <person name="Arakawa K."/>
        </authorList>
    </citation>
    <scope>NUCLEOTIDE SEQUENCE [LARGE SCALE GENOMIC DNA]</scope>
</reference>
<sequence>MKTRRPVIDSKIDIIGNLFSLSEMLGFCAQVLLSAREGVGKEGGGGMHARRSFVIYGVGCERPRRLKLEHKHRAALGMGKEEEKK</sequence>